<keyword evidence="3 7" id="KW-0812">Transmembrane</keyword>
<feature type="transmembrane region" description="Helical" evidence="7">
    <location>
        <begin position="701"/>
        <end position="726"/>
    </location>
</feature>
<dbReference type="Pfam" id="PF02687">
    <property type="entry name" value="FtsX"/>
    <property type="match status" value="2"/>
</dbReference>
<dbReference type="OrthoDB" id="2934570at2"/>
<keyword evidence="2" id="KW-1003">Cell membrane</keyword>
<sequence length="744" mass="84607">MLTLNKRYIRSIKKNFSFYFFSSLLTAVAICLFLCFHAGVNGEKAYIDDIRENYCVEDGEFTLPVSLDEDAVAELENEKNVTVEKNRYVNFEDENYAIRCFSKTEKVNKYCVTEGSDAEKDNELLISRNFADANSIKLSDSIKIFDRDFVVKGFVERPDYLFMLENLSDSYHTDSEFGIAVMSDEALESLGEEISEYYSIVYNDNDDVNSVRRYIYDEYGTLTYMPADMNRRITMPLNLCQQLGMYANLILPVILLIVIILTAVVLKRHLLNDAKQIGVLLALGMKKSQIYRHYMLFALIPAALGSILGVTAAFLFKDSVASMCFFKIEKLPVDYSFNTSDILMSLLFPAVLYCLSALLQTIGITRKNVTELLRNRLGSGKKRRNASSSVNTPVRRKYIFRTIFSHFSRTLAFAAGVIISGIVMVYALYMIDSCKHYRDHAVDIVGDFEYEYFLDDFTDDELPEKAVGSVGLAFEVEGSNGTFNIIGVDDDRYLKFKDDDGNEADLDDGKYYLSKMASMQYGVVEGETLKFFQSASMKEYEVKIDRIIDNDVQCVLYSSRSNICDMFDIPDGMYNVVMSSDKIGYSDDEVTSTITKKSFKDQIQSVIDGIIPSMTSTVVIGCLICIIVIYLMVNMLIQENTGMISMLKILGMKNREINRMVLNVYFVILVISSVLGLYLGYLFSDFYFKGNVESFQCYISAWISPVSIAVYFGCILISYFLSLLLLRRKVDKVDVSESLKYNQD</sequence>
<accession>A0A315XXF1</accession>
<evidence type="ECO:0000256" key="2">
    <source>
        <dbReference type="ARBA" id="ARBA00022475"/>
    </source>
</evidence>
<feature type="transmembrane region" description="Helical" evidence="7">
    <location>
        <begin position="657"/>
        <end position="681"/>
    </location>
</feature>
<evidence type="ECO:0000256" key="4">
    <source>
        <dbReference type="ARBA" id="ARBA00022989"/>
    </source>
</evidence>
<comment type="subcellular location">
    <subcellularLocation>
        <location evidence="1">Cell membrane</location>
        <topology evidence="1">Multi-pass membrane protein</topology>
    </subcellularLocation>
</comment>
<feature type="transmembrane region" description="Helical" evidence="7">
    <location>
        <begin position="294"/>
        <end position="316"/>
    </location>
</feature>
<feature type="transmembrane region" description="Helical" evidence="7">
    <location>
        <begin position="245"/>
        <end position="266"/>
    </location>
</feature>
<gene>
    <name evidence="9" type="ORF">IE37_01861</name>
</gene>
<keyword evidence="4 7" id="KW-1133">Transmembrane helix</keyword>
<evidence type="ECO:0000256" key="6">
    <source>
        <dbReference type="ARBA" id="ARBA00038076"/>
    </source>
</evidence>
<organism evidence="9 10">
    <name type="scientific">Ruminococcus flavefaciens</name>
    <dbReference type="NCBI Taxonomy" id="1265"/>
    <lineage>
        <taxon>Bacteria</taxon>
        <taxon>Bacillati</taxon>
        <taxon>Bacillota</taxon>
        <taxon>Clostridia</taxon>
        <taxon>Eubacteriales</taxon>
        <taxon>Oscillospiraceae</taxon>
        <taxon>Ruminococcus</taxon>
    </lineage>
</organism>
<dbReference type="GO" id="GO:0005886">
    <property type="term" value="C:plasma membrane"/>
    <property type="evidence" value="ECO:0007669"/>
    <property type="project" value="UniProtKB-SubCell"/>
</dbReference>
<comment type="similarity">
    <text evidence="6">Belongs to the ABC-4 integral membrane protein family.</text>
</comment>
<dbReference type="Proteomes" id="UP000245720">
    <property type="component" value="Unassembled WGS sequence"/>
</dbReference>
<evidence type="ECO:0000256" key="3">
    <source>
        <dbReference type="ARBA" id="ARBA00022692"/>
    </source>
</evidence>
<comment type="caution">
    <text evidence="9">The sequence shown here is derived from an EMBL/GenBank/DDBJ whole genome shotgun (WGS) entry which is preliminary data.</text>
</comment>
<proteinExistence type="inferred from homology"/>
<feature type="transmembrane region" description="Helical" evidence="7">
    <location>
        <begin position="411"/>
        <end position="431"/>
    </location>
</feature>
<name>A0A315XXF1_RUMFL</name>
<evidence type="ECO:0000256" key="7">
    <source>
        <dbReference type="SAM" id="Phobius"/>
    </source>
</evidence>
<evidence type="ECO:0000259" key="8">
    <source>
        <dbReference type="Pfam" id="PF02687"/>
    </source>
</evidence>
<evidence type="ECO:0000256" key="1">
    <source>
        <dbReference type="ARBA" id="ARBA00004651"/>
    </source>
</evidence>
<evidence type="ECO:0000313" key="9">
    <source>
        <dbReference type="EMBL" id="PWJ12171.1"/>
    </source>
</evidence>
<dbReference type="PANTHER" id="PTHR30572">
    <property type="entry name" value="MEMBRANE COMPONENT OF TRANSPORTER-RELATED"/>
    <property type="match status" value="1"/>
</dbReference>
<feature type="domain" description="ABC3 transporter permease C-terminal" evidence="8">
    <location>
        <begin position="618"/>
        <end position="729"/>
    </location>
</feature>
<feature type="transmembrane region" description="Helical" evidence="7">
    <location>
        <begin position="618"/>
        <end position="637"/>
    </location>
</feature>
<feature type="domain" description="ABC3 transporter permease C-terminal" evidence="8">
    <location>
        <begin position="250"/>
        <end position="368"/>
    </location>
</feature>
<feature type="transmembrane region" description="Helical" evidence="7">
    <location>
        <begin position="342"/>
        <end position="364"/>
    </location>
</feature>
<dbReference type="InterPro" id="IPR003838">
    <property type="entry name" value="ABC3_permease_C"/>
</dbReference>
<reference evidence="9 10" key="1">
    <citation type="submission" date="2018-05" db="EMBL/GenBank/DDBJ databases">
        <title>The Hungate 1000. A catalogue of reference genomes from the rumen microbiome.</title>
        <authorList>
            <person name="Kelly W."/>
        </authorList>
    </citation>
    <scope>NUCLEOTIDE SEQUENCE [LARGE SCALE GENOMIC DNA]</scope>
    <source>
        <strain evidence="9 10">SAb67</strain>
    </source>
</reference>
<protein>
    <submittedName>
        <fullName evidence="9">Putative ABC transport system permease protein</fullName>
    </submittedName>
</protein>
<evidence type="ECO:0000256" key="5">
    <source>
        <dbReference type="ARBA" id="ARBA00023136"/>
    </source>
</evidence>
<dbReference type="AlphaFoldDB" id="A0A315XXF1"/>
<keyword evidence="5 7" id="KW-0472">Membrane</keyword>
<dbReference type="EMBL" id="QGDI01000007">
    <property type="protein sequence ID" value="PWJ12171.1"/>
    <property type="molecule type" value="Genomic_DNA"/>
</dbReference>
<dbReference type="InterPro" id="IPR050250">
    <property type="entry name" value="Macrolide_Exporter_MacB"/>
</dbReference>
<dbReference type="PANTHER" id="PTHR30572:SF4">
    <property type="entry name" value="ABC TRANSPORTER PERMEASE YTRF"/>
    <property type="match status" value="1"/>
</dbReference>
<evidence type="ECO:0000313" key="10">
    <source>
        <dbReference type="Proteomes" id="UP000245720"/>
    </source>
</evidence>
<dbReference type="RefSeq" id="WP_109726631.1">
    <property type="nucleotide sequence ID" value="NZ_QGDI01000007.1"/>
</dbReference>
<dbReference type="GO" id="GO:0022857">
    <property type="term" value="F:transmembrane transporter activity"/>
    <property type="evidence" value="ECO:0007669"/>
    <property type="project" value="TreeGrafter"/>
</dbReference>